<sequence>MVFLGLQASSFNSNNCLYAFTHFNFSLISPQETSPKIKVVSQCVFLNCNLVLLLESLLLPLGVAFQLMSFNPNVQMFRKSCHNHLGLLKLMKGIMSVYVVYVYAEFEES</sequence>
<gene>
    <name evidence="1" type="ORF">XENOCAPTIV_000409</name>
</gene>
<organism evidence="1 2">
    <name type="scientific">Xenoophorus captivus</name>
    <dbReference type="NCBI Taxonomy" id="1517983"/>
    <lineage>
        <taxon>Eukaryota</taxon>
        <taxon>Metazoa</taxon>
        <taxon>Chordata</taxon>
        <taxon>Craniata</taxon>
        <taxon>Vertebrata</taxon>
        <taxon>Euteleostomi</taxon>
        <taxon>Actinopterygii</taxon>
        <taxon>Neopterygii</taxon>
        <taxon>Teleostei</taxon>
        <taxon>Neoteleostei</taxon>
        <taxon>Acanthomorphata</taxon>
        <taxon>Ovalentaria</taxon>
        <taxon>Atherinomorphae</taxon>
        <taxon>Cyprinodontiformes</taxon>
        <taxon>Goodeidae</taxon>
        <taxon>Xenoophorus</taxon>
    </lineage>
</organism>
<dbReference type="EMBL" id="JAHRIN010009438">
    <property type="protein sequence ID" value="MEQ2194607.1"/>
    <property type="molecule type" value="Genomic_DNA"/>
</dbReference>
<proteinExistence type="predicted"/>
<evidence type="ECO:0000313" key="2">
    <source>
        <dbReference type="Proteomes" id="UP001434883"/>
    </source>
</evidence>
<name>A0ABV0QGI3_9TELE</name>
<comment type="caution">
    <text evidence="1">The sequence shown here is derived from an EMBL/GenBank/DDBJ whole genome shotgun (WGS) entry which is preliminary data.</text>
</comment>
<evidence type="ECO:0000313" key="1">
    <source>
        <dbReference type="EMBL" id="MEQ2194607.1"/>
    </source>
</evidence>
<accession>A0ABV0QGI3</accession>
<reference evidence="1 2" key="1">
    <citation type="submission" date="2021-06" db="EMBL/GenBank/DDBJ databases">
        <authorList>
            <person name="Palmer J.M."/>
        </authorList>
    </citation>
    <scope>NUCLEOTIDE SEQUENCE [LARGE SCALE GENOMIC DNA]</scope>
    <source>
        <strain evidence="1 2">XC_2019</strain>
        <tissue evidence="1">Muscle</tissue>
    </source>
</reference>
<keyword evidence="2" id="KW-1185">Reference proteome</keyword>
<dbReference type="Proteomes" id="UP001434883">
    <property type="component" value="Unassembled WGS sequence"/>
</dbReference>
<protein>
    <submittedName>
        <fullName evidence="1">Uncharacterized protein</fullName>
    </submittedName>
</protein>